<dbReference type="RefSeq" id="WP_345508480.1">
    <property type="nucleotide sequence ID" value="NZ_BAABIW010000020.1"/>
</dbReference>
<proteinExistence type="predicted"/>
<organism evidence="4 5">
    <name type="scientific">Terrabacter aeriphilus</name>
    <dbReference type="NCBI Taxonomy" id="515662"/>
    <lineage>
        <taxon>Bacteria</taxon>
        <taxon>Bacillati</taxon>
        <taxon>Actinomycetota</taxon>
        <taxon>Actinomycetes</taxon>
        <taxon>Micrococcales</taxon>
        <taxon>Intrasporangiaceae</taxon>
        <taxon>Terrabacter</taxon>
    </lineage>
</organism>
<name>A0ABP9JJY8_9MICO</name>
<evidence type="ECO:0000313" key="4">
    <source>
        <dbReference type="EMBL" id="GAA5032597.1"/>
    </source>
</evidence>
<keyword evidence="5" id="KW-1185">Reference proteome</keyword>
<feature type="domain" description="CHAT" evidence="3">
    <location>
        <begin position="73"/>
        <end position="346"/>
    </location>
</feature>
<comment type="caution">
    <text evidence="4">The sequence shown here is derived from an EMBL/GenBank/DDBJ whole genome shotgun (WGS) entry which is preliminary data.</text>
</comment>
<accession>A0ABP9JJY8</accession>
<sequence length="785" mass="83031">MSRDYLDFDVAVTPEGQGYAARVLASPAGEASAPFTLPFTATDLAAFLVAVGPPRVSSRRLAPAEARVVDVKEYGRRLGEALLSGDVGRAFRDSLAAASGSDHDLRLRLRLDLVPDLDAVPWEYLYDTGLGRFITLSQETPVVRLLDALERPPVVAVDAPLRVLVMISSPSDMPALAVDREEQLLRATTGDLVQSGQVELTVLEDATLGGLQRALLDDFHVFHFIGHGGFDAQAQEGVLVLERADGTAHRVSGARLGTLLHDARLLQLAVLNACEGARTSGSDAFSGVAQALVRQGLPAVVAMQTEISDRAALVFSHEFYYFLTRGLGIDAAMCEVRKAMAVSDEASEWGTAVLLRSGTEQPFSFTGAPVATGDPREGADSRVESLYAAARVALEANATETALPLLEQVAAEHPDYQDVTALLDRVRPVEPTTDRPMALAPAPADTTATRPEVVTEPATEPVTEAETEPAEPAPAPPGSPSPPVSPSPPERLTPPAPRRGPRPKPRGVHLGRWLRLGLLVVLVVGGYAAWRVLPSLLQKADPLVAAACGSSSTDPGATTFTVGCAPVAPVVDGSFDDWRSVPEHDADAAVFGAASRRAGLTATWQALWDHDAFYLHAVVDDPLVTPVQGAPASWWNGDAVSFEIGPDPRALSRTAALRPGRDLHVILAVSADSDRRAAADVNVVGRNSAGRLVFATGSARPGISVVARARDTGYELEARVPWAELGRSVAPQRGEVLGLNVNVSDATGTGPDWRLRTMLSSNPQRTGANQNAPARWQTAALTDAG</sequence>
<dbReference type="InterPro" id="IPR010502">
    <property type="entry name" value="Carb-bd_dom_fam9"/>
</dbReference>
<feature type="compositionally biased region" description="Low complexity" evidence="1">
    <location>
        <begin position="436"/>
        <end position="462"/>
    </location>
</feature>
<protein>
    <recommendedName>
        <fullName evidence="6">CHAT domain-containing protein</fullName>
    </recommendedName>
</protein>
<dbReference type="Proteomes" id="UP001500427">
    <property type="component" value="Unassembled WGS sequence"/>
</dbReference>
<feature type="compositionally biased region" description="Pro residues" evidence="1">
    <location>
        <begin position="471"/>
        <end position="498"/>
    </location>
</feature>
<dbReference type="SUPFAM" id="SSF49344">
    <property type="entry name" value="CBD9-like"/>
    <property type="match status" value="1"/>
</dbReference>
<evidence type="ECO:0000259" key="3">
    <source>
        <dbReference type="Pfam" id="PF12770"/>
    </source>
</evidence>
<evidence type="ECO:0000259" key="2">
    <source>
        <dbReference type="Pfam" id="PF06452"/>
    </source>
</evidence>
<reference evidence="5" key="1">
    <citation type="journal article" date="2019" name="Int. J. Syst. Evol. Microbiol.">
        <title>The Global Catalogue of Microorganisms (GCM) 10K type strain sequencing project: providing services to taxonomists for standard genome sequencing and annotation.</title>
        <authorList>
            <consortium name="The Broad Institute Genomics Platform"/>
            <consortium name="The Broad Institute Genome Sequencing Center for Infectious Disease"/>
            <person name="Wu L."/>
            <person name="Ma J."/>
        </authorList>
    </citation>
    <scope>NUCLEOTIDE SEQUENCE [LARGE SCALE GENOMIC DNA]</scope>
    <source>
        <strain evidence="5">JCM 17687</strain>
    </source>
</reference>
<feature type="region of interest" description="Disordered" evidence="1">
    <location>
        <begin position="431"/>
        <end position="507"/>
    </location>
</feature>
<dbReference type="Pfam" id="PF06452">
    <property type="entry name" value="CBM9_1"/>
    <property type="match status" value="1"/>
</dbReference>
<dbReference type="InterPro" id="IPR024983">
    <property type="entry name" value="CHAT_dom"/>
</dbReference>
<feature type="domain" description="Carbohydrate-binding" evidence="2">
    <location>
        <begin position="571"/>
        <end position="758"/>
    </location>
</feature>
<gene>
    <name evidence="4" type="ORF">GCM10023258_31710</name>
</gene>
<evidence type="ECO:0008006" key="6">
    <source>
        <dbReference type="Google" id="ProtNLM"/>
    </source>
</evidence>
<dbReference type="Pfam" id="PF12770">
    <property type="entry name" value="CHAT"/>
    <property type="match status" value="1"/>
</dbReference>
<dbReference type="Gene3D" id="2.60.40.1190">
    <property type="match status" value="1"/>
</dbReference>
<evidence type="ECO:0000313" key="5">
    <source>
        <dbReference type="Proteomes" id="UP001500427"/>
    </source>
</evidence>
<dbReference type="EMBL" id="BAABIW010000020">
    <property type="protein sequence ID" value="GAA5032597.1"/>
    <property type="molecule type" value="Genomic_DNA"/>
</dbReference>
<evidence type="ECO:0000256" key="1">
    <source>
        <dbReference type="SAM" id="MobiDB-lite"/>
    </source>
</evidence>